<evidence type="ECO:0000313" key="2">
    <source>
        <dbReference type="Proteomes" id="UP000321490"/>
    </source>
</evidence>
<dbReference type="Proteomes" id="UP000321490">
    <property type="component" value="Unassembled WGS sequence"/>
</dbReference>
<organism evidence="1 2">
    <name type="scientific">Modestobacter roseus</name>
    <dbReference type="NCBI Taxonomy" id="1181884"/>
    <lineage>
        <taxon>Bacteria</taxon>
        <taxon>Bacillati</taxon>
        <taxon>Actinomycetota</taxon>
        <taxon>Actinomycetes</taxon>
        <taxon>Geodermatophilales</taxon>
        <taxon>Geodermatophilaceae</taxon>
        <taxon>Modestobacter</taxon>
    </lineage>
</organism>
<sequence>MTTFVDLPTRTSPHPGDVDTDLAALWELFTAADDDVDDATDGAHGVATAARPSLREVVGTLRARLGAWSRRAADWGAVPGTAEEWTTRPVRVPAEVGQ</sequence>
<dbReference type="RefSeq" id="WP_153358589.1">
    <property type="nucleotide sequence ID" value="NZ_ML762484.1"/>
</dbReference>
<evidence type="ECO:0000313" key="1">
    <source>
        <dbReference type="EMBL" id="TWH74532.1"/>
    </source>
</evidence>
<proteinExistence type="predicted"/>
<reference evidence="1 2" key="1">
    <citation type="submission" date="2019-07" db="EMBL/GenBank/DDBJ databases">
        <title>R&amp;d 2014.</title>
        <authorList>
            <person name="Klenk H.-P."/>
        </authorList>
    </citation>
    <scope>NUCLEOTIDE SEQUENCE [LARGE SCALE GENOMIC DNA]</scope>
    <source>
        <strain evidence="1 2">DSM 45764</strain>
    </source>
</reference>
<protein>
    <submittedName>
        <fullName evidence="1">Uncharacterized protein</fullName>
    </submittedName>
</protein>
<name>A0A562IUA7_9ACTN</name>
<gene>
    <name evidence="1" type="ORF">JD78_03072</name>
</gene>
<comment type="caution">
    <text evidence="1">The sequence shown here is derived from an EMBL/GenBank/DDBJ whole genome shotgun (WGS) entry which is preliminary data.</text>
</comment>
<keyword evidence="2" id="KW-1185">Reference proteome</keyword>
<accession>A0A562IUA7</accession>
<dbReference type="EMBL" id="VLKF01000001">
    <property type="protein sequence ID" value="TWH74532.1"/>
    <property type="molecule type" value="Genomic_DNA"/>
</dbReference>
<dbReference type="AlphaFoldDB" id="A0A562IUA7"/>